<dbReference type="InterPro" id="IPR027417">
    <property type="entry name" value="P-loop_NTPase"/>
</dbReference>
<dbReference type="GO" id="GO:0003924">
    <property type="term" value="F:GTPase activity"/>
    <property type="evidence" value="ECO:0007669"/>
    <property type="project" value="InterPro"/>
</dbReference>
<evidence type="ECO:0000256" key="6">
    <source>
        <dbReference type="ARBA" id="ARBA00023136"/>
    </source>
</evidence>
<evidence type="ECO:0000256" key="4">
    <source>
        <dbReference type="ARBA" id="ARBA00023054"/>
    </source>
</evidence>
<evidence type="ECO:0000256" key="1">
    <source>
        <dbReference type="ARBA" id="ARBA00004370"/>
    </source>
</evidence>
<evidence type="ECO:0000256" key="2">
    <source>
        <dbReference type="ARBA" id="ARBA00022741"/>
    </source>
</evidence>
<keyword evidence="5" id="KW-0342">GTP-binding</keyword>
<dbReference type="KEGG" id="ccun:CCUN_0508"/>
<dbReference type="Pfam" id="PF00350">
    <property type="entry name" value="Dynamin_N"/>
    <property type="match status" value="1"/>
</dbReference>
<dbReference type="STRING" id="1121267.CCUN_0508"/>
<dbReference type="InterPro" id="IPR030381">
    <property type="entry name" value="G_DYNAMIN_dom"/>
</dbReference>
<dbReference type="SUPFAM" id="SSF52540">
    <property type="entry name" value="P-loop containing nucleoside triphosphate hydrolases"/>
    <property type="match status" value="1"/>
</dbReference>
<evidence type="ECO:0000313" key="10">
    <source>
        <dbReference type="Proteomes" id="UP000192902"/>
    </source>
</evidence>
<dbReference type="Gene3D" id="3.40.50.300">
    <property type="entry name" value="P-loop containing nucleotide triphosphate hydrolases"/>
    <property type="match status" value="1"/>
</dbReference>
<feature type="coiled-coil region" evidence="7">
    <location>
        <begin position="680"/>
        <end position="714"/>
    </location>
</feature>
<proteinExistence type="predicted"/>
<dbReference type="InterPro" id="IPR045063">
    <property type="entry name" value="Dynamin_N"/>
</dbReference>
<comment type="subcellular location">
    <subcellularLocation>
        <location evidence="1">Membrane</location>
    </subcellularLocation>
</comment>
<evidence type="ECO:0000313" key="9">
    <source>
        <dbReference type="EMBL" id="ARJ56147.1"/>
    </source>
</evidence>
<gene>
    <name evidence="9" type="ORF">CCUN_0508</name>
</gene>
<dbReference type="PANTHER" id="PTHR10465:SF0">
    <property type="entry name" value="SARCALUMENIN"/>
    <property type="match status" value="1"/>
</dbReference>
<dbReference type="PANTHER" id="PTHR10465">
    <property type="entry name" value="TRANSMEMBRANE GTPASE FZO1"/>
    <property type="match status" value="1"/>
</dbReference>
<dbReference type="GO" id="GO:0016020">
    <property type="term" value="C:membrane"/>
    <property type="evidence" value="ECO:0007669"/>
    <property type="project" value="UniProtKB-SubCell"/>
</dbReference>
<evidence type="ECO:0000256" key="3">
    <source>
        <dbReference type="ARBA" id="ARBA00022801"/>
    </source>
</evidence>
<dbReference type="InterPro" id="IPR027094">
    <property type="entry name" value="Mitofusin_fam"/>
</dbReference>
<dbReference type="eggNOG" id="COG0699">
    <property type="taxonomic scope" value="Bacteria"/>
</dbReference>
<dbReference type="EMBL" id="CP020867">
    <property type="protein sequence ID" value="ARJ56147.1"/>
    <property type="molecule type" value="Genomic_DNA"/>
</dbReference>
<protein>
    <submittedName>
        <fullName evidence="9">GTP-binding protein (Dynamin domain)</fullName>
    </submittedName>
</protein>
<evidence type="ECO:0000259" key="8">
    <source>
        <dbReference type="PROSITE" id="PS51718"/>
    </source>
</evidence>
<keyword evidence="4 7" id="KW-0175">Coiled coil</keyword>
<dbReference type="Proteomes" id="UP000192902">
    <property type="component" value="Chromosome"/>
</dbReference>
<keyword evidence="6" id="KW-0472">Membrane</keyword>
<dbReference type="GO" id="GO:0005525">
    <property type="term" value="F:GTP binding"/>
    <property type="evidence" value="ECO:0007669"/>
    <property type="project" value="UniProtKB-KW"/>
</dbReference>
<feature type="domain" description="Dynamin-type G" evidence="8">
    <location>
        <begin position="161"/>
        <end position="444"/>
    </location>
</feature>
<name>A0A1W6BVS4_9BACT</name>
<keyword evidence="3" id="KW-0378">Hydrolase</keyword>
<dbReference type="OrthoDB" id="1100581at2"/>
<dbReference type="PROSITE" id="PS51718">
    <property type="entry name" value="G_DYNAMIN_2"/>
    <property type="match status" value="1"/>
</dbReference>
<dbReference type="AlphaFoldDB" id="A0A1W6BVS4"/>
<dbReference type="CDD" id="cd09912">
    <property type="entry name" value="DLP_2"/>
    <property type="match status" value="1"/>
</dbReference>
<keyword evidence="2" id="KW-0547">Nucleotide-binding</keyword>
<sequence>MKLNAFLEKTWQNHLQFLDLNANFEDKNALDIAQIAILLSADKNNYERYFLLKEFQNIFSLIDLRVDIFGIQHAQVCAINLLKTGFLDKQDLLKALKILEKISKNSLILEFIENLDVKKVDKKAIFESHFKELNSINLELQKLSFTQESKQRLEKTLEKFQNLEFNICVTGIMNSGKSSLLNALLKKDFLGVSNIPETANLTILQYGNSEDAKIYFWNETEWQNILKTSEFSEELKNFAQNLAKDLNISDFIKKETLIKEISLEELKKFSSAQNKLSALIKKIEIQSKLEFLKNNIRIVDTPGLDDIIIQRELVTHEYLKESDFLIHLMNASQSLTQKDMQFLIHCLLNSRLSKFLIVLTKADLLGEKELNEVISYTKQSLKSRLENLDSNLVEKIDFLCVSAKRASDFYKGLASKDEFEKSGMKEFEEYLFNELYSGEKTKIAINAYKKELLLELKNLLAEYEMQNKLIKENEQNFDKENEKLFLEFKAQKQVLERAKEEIKNSILKLENLESGIDNLLLLLAKKLKERLIDELKYLHNKGQKANISRILNITDITVKDGINDILREVKFENLKRIEDLKATLSVKYEFLQEDFESGFEEFKEQISKNIENIFSSEKFSLLRLQITQLVQKKFDFSLETQLNEVIHEGFKSFEMAKFLKELKINQNFFDFLNHKLTHYENSQNQKLQNLENLMKNLKADNTDLSQSYEQNLEKISQLTQLKTELLNAN</sequence>
<accession>A0A1W6BVS4</accession>
<feature type="coiled-coil region" evidence="7">
    <location>
        <begin position="449"/>
        <end position="529"/>
    </location>
</feature>
<evidence type="ECO:0000256" key="5">
    <source>
        <dbReference type="ARBA" id="ARBA00023134"/>
    </source>
</evidence>
<reference evidence="9 10" key="1">
    <citation type="submission" date="2017-04" db="EMBL/GenBank/DDBJ databases">
        <title>Complete genome sequence of the Campylobacter cuniculorum type strain LMG24588.</title>
        <authorList>
            <person name="Miller W.G."/>
            <person name="Yee E."/>
            <person name="Revez J."/>
            <person name="Bono J.L."/>
            <person name="Rossi M."/>
        </authorList>
    </citation>
    <scope>NUCLEOTIDE SEQUENCE [LARGE SCALE GENOMIC DNA]</scope>
    <source>
        <strain evidence="9 10">LMG 24588</strain>
    </source>
</reference>
<evidence type="ECO:0000256" key="7">
    <source>
        <dbReference type="SAM" id="Coils"/>
    </source>
</evidence>
<organism evidence="9 10">
    <name type="scientific">Campylobacter cuniculorum DSM 23162 = LMG 24588</name>
    <dbReference type="NCBI Taxonomy" id="1121267"/>
    <lineage>
        <taxon>Bacteria</taxon>
        <taxon>Pseudomonadati</taxon>
        <taxon>Campylobacterota</taxon>
        <taxon>Epsilonproteobacteria</taxon>
        <taxon>Campylobacterales</taxon>
        <taxon>Campylobacteraceae</taxon>
        <taxon>Campylobacter</taxon>
    </lineage>
</organism>